<protein>
    <recommendedName>
        <fullName evidence="4">Ubiquitin 3 binding protein But2 C-terminal domain-containing protein</fullName>
    </recommendedName>
</protein>
<accession>A0A4S8ZIN3</accession>
<feature type="chain" id="PRO_5020460889" description="Ubiquitin 3 binding protein But2 C-terminal domain-containing protein" evidence="1">
    <location>
        <begin position="24"/>
        <end position="251"/>
    </location>
</feature>
<reference evidence="2 3" key="1">
    <citation type="submission" date="2018-10" db="EMBL/GenBank/DDBJ databases">
        <title>Fifty Aureobasidium pullulans genomes reveal a recombining polyextremotolerant generalist.</title>
        <authorList>
            <person name="Gostincar C."/>
            <person name="Turk M."/>
            <person name="Zajc J."/>
            <person name="Gunde-Cimerman N."/>
        </authorList>
    </citation>
    <scope>NUCLEOTIDE SEQUENCE [LARGE SCALE GENOMIC DNA]</scope>
    <source>
        <strain evidence="2 3">EXF-10751</strain>
    </source>
</reference>
<evidence type="ECO:0000313" key="3">
    <source>
        <dbReference type="Proteomes" id="UP000310421"/>
    </source>
</evidence>
<dbReference type="Proteomes" id="UP000310421">
    <property type="component" value="Unassembled WGS sequence"/>
</dbReference>
<feature type="signal peptide" evidence="1">
    <location>
        <begin position="1"/>
        <end position="23"/>
    </location>
</feature>
<dbReference type="EMBL" id="QZAN01000011">
    <property type="protein sequence ID" value="THW65806.1"/>
    <property type="molecule type" value="Genomic_DNA"/>
</dbReference>
<evidence type="ECO:0008006" key="4">
    <source>
        <dbReference type="Google" id="ProtNLM"/>
    </source>
</evidence>
<gene>
    <name evidence="2" type="ORF">D6D20_01788</name>
</gene>
<evidence type="ECO:0000313" key="2">
    <source>
        <dbReference type="EMBL" id="THW65806.1"/>
    </source>
</evidence>
<keyword evidence="1" id="KW-0732">Signal</keyword>
<comment type="caution">
    <text evidence="2">The sequence shown here is derived from an EMBL/GenBank/DDBJ whole genome shotgun (WGS) entry which is preliminary data.</text>
</comment>
<name>A0A4S8ZIN3_AURPU</name>
<dbReference type="AlphaFoldDB" id="A0A4S8ZIN3"/>
<sequence length="251" mass="25943">MFSRTKIAHLWSLLAITAITVSALPYSQLDVADSDLDFDCEEWDAVDDATSSQITTFTSASAISSSTALASPYSTPSSSPATFITSVRIAQASSVTPPSQTSAFIAPINSFIPVTPPSYAFYLQTSSSASSNGLYAAVSAGAGQSISLVADKTLATKFTIDSSGDLVEQSPSQGFVANLKSNTDIQPVTFYPLGTGGNYGKLNCQRQSGTLGCNVNGVSYYAATCGGDGNLYFGKTIPPSCAGVALVPIFP</sequence>
<evidence type="ECO:0000256" key="1">
    <source>
        <dbReference type="SAM" id="SignalP"/>
    </source>
</evidence>
<proteinExistence type="predicted"/>
<organism evidence="2 3">
    <name type="scientific">Aureobasidium pullulans</name>
    <name type="common">Black yeast</name>
    <name type="synonym">Pullularia pullulans</name>
    <dbReference type="NCBI Taxonomy" id="5580"/>
    <lineage>
        <taxon>Eukaryota</taxon>
        <taxon>Fungi</taxon>
        <taxon>Dikarya</taxon>
        <taxon>Ascomycota</taxon>
        <taxon>Pezizomycotina</taxon>
        <taxon>Dothideomycetes</taxon>
        <taxon>Dothideomycetidae</taxon>
        <taxon>Dothideales</taxon>
        <taxon>Saccotheciaceae</taxon>
        <taxon>Aureobasidium</taxon>
    </lineage>
</organism>